<proteinExistence type="inferred from homology"/>
<accession>A0A6P6B966</accession>
<evidence type="ECO:0000256" key="9">
    <source>
        <dbReference type="SAM" id="Coils"/>
    </source>
</evidence>
<feature type="chain" id="PRO_5028222930" evidence="11">
    <location>
        <begin position="25"/>
        <end position="214"/>
    </location>
</feature>
<keyword evidence="6 9" id="KW-0175">Coiled coil</keyword>
<evidence type="ECO:0000256" key="7">
    <source>
        <dbReference type="ARBA" id="ARBA00023136"/>
    </source>
</evidence>
<evidence type="ECO:0000256" key="10">
    <source>
        <dbReference type="SAM" id="Phobius"/>
    </source>
</evidence>
<evidence type="ECO:0000313" key="13">
    <source>
        <dbReference type="Proteomes" id="UP000515121"/>
    </source>
</evidence>
<dbReference type="OrthoDB" id="1929172at2759"/>
<evidence type="ECO:0000256" key="2">
    <source>
        <dbReference type="ARBA" id="ARBA00007104"/>
    </source>
</evidence>
<dbReference type="PROSITE" id="PS50866">
    <property type="entry name" value="GOLD"/>
    <property type="match status" value="1"/>
</dbReference>
<keyword evidence="5 10" id="KW-1133">Transmembrane helix</keyword>
<protein>
    <submittedName>
        <fullName evidence="14">Transmembrane emp24 domain-containing protein p24delta9-like</fullName>
    </submittedName>
</protein>
<name>A0A6P6B966_DURZI</name>
<sequence>MFRLNLGLVLIILGLMLEIDIGESMRFELESGKTKCISEDINTNAMTVGKYTIVNPNEGYPLPDSHKLTVRVTSPYGNNYHLGDHVDSGTFAFTAVEGGDHTTCFWTIDQKPPVRITIDFDWKTGVAAKDWSMIAKKGQVETTELELKKLYDTVTSIHEEMFHLREREEEMQQLNRETNSKMATLSFFSLVVCLSVAGLQIWHLKTFFERKKLL</sequence>
<dbReference type="GeneID" id="111315990"/>
<dbReference type="Proteomes" id="UP000515121">
    <property type="component" value="Unplaced"/>
</dbReference>
<feature type="coiled-coil region" evidence="9">
    <location>
        <begin position="157"/>
        <end position="184"/>
    </location>
</feature>
<evidence type="ECO:0000259" key="12">
    <source>
        <dbReference type="PROSITE" id="PS50866"/>
    </source>
</evidence>
<keyword evidence="4 11" id="KW-0732">Signal</keyword>
<gene>
    <name evidence="14" type="primary">LOC111315990</name>
</gene>
<evidence type="ECO:0000256" key="6">
    <source>
        <dbReference type="ARBA" id="ARBA00023054"/>
    </source>
</evidence>
<feature type="transmembrane region" description="Helical" evidence="10">
    <location>
        <begin position="182"/>
        <end position="202"/>
    </location>
</feature>
<dbReference type="GO" id="GO:0016020">
    <property type="term" value="C:membrane"/>
    <property type="evidence" value="ECO:0007669"/>
    <property type="project" value="UniProtKB-SubCell"/>
</dbReference>
<dbReference type="Pfam" id="PF01105">
    <property type="entry name" value="EMP24_GP25L"/>
    <property type="match status" value="1"/>
</dbReference>
<dbReference type="InterPro" id="IPR009038">
    <property type="entry name" value="GOLD_dom"/>
</dbReference>
<evidence type="ECO:0000256" key="5">
    <source>
        <dbReference type="ARBA" id="ARBA00022989"/>
    </source>
</evidence>
<dbReference type="PANTHER" id="PTHR22811">
    <property type="entry name" value="TRANSMEMBRANE EMP24 DOMAIN-CONTAINING PROTEIN"/>
    <property type="match status" value="1"/>
</dbReference>
<keyword evidence="7 10" id="KW-0472">Membrane</keyword>
<evidence type="ECO:0000256" key="1">
    <source>
        <dbReference type="ARBA" id="ARBA00004479"/>
    </source>
</evidence>
<evidence type="ECO:0000256" key="4">
    <source>
        <dbReference type="ARBA" id="ARBA00022729"/>
    </source>
</evidence>
<evidence type="ECO:0000256" key="3">
    <source>
        <dbReference type="ARBA" id="ARBA00022692"/>
    </source>
</evidence>
<dbReference type="KEGG" id="dzi:111315990"/>
<dbReference type="AlphaFoldDB" id="A0A6P6B966"/>
<comment type="similarity">
    <text evidence="2 8">Belongs to the EMP24/GP25L family.</text>
</comment>
<organism evidence="13 14">
    <name type="scientific">Durio zibethinus</name>
    <name type="common">Durian</name>
    <dbReference type="NCBI Taxonomy" id="66656"/>
    <lineage>
        <taxon>Eukaryota</taxon>
        <taxon>Viridiplantae</taxon>
        <taxon>Streptophyta</taxon>
        <taxon>Embryophyta</taxon>
        <taxon>Tracheophyta</taxon>
        <taxon>Spermatophyta</taxon>
        <taxon>Magnoliopsida</taxon>
        <taxon>eudicotyledons</taxon>
        <taxon>Gunneridae</taxon>
        <taxon>Pentapetalae</taxon>
        <taxon>rosids</taxon>
        <taxon>malvids</taxon>
        <taxon>Malvales</taxon>
        <taxon>Malvaceae</taxon>
        <taxon>Helicteroideae</taxon>
        <taxon>Durio</taxon>
    </lineage>
</organism>
<dbReference type="RefSeq" id="XP_022773742.1">
    <property type="nucleotide sequence ID" value="XM_022918007.1"/>
</dbReference>
<reference evidence="14" key="1">
    <citation type="submission" date="2025-08" db="UniProtKB">
        <authorList>
            <consortium name="RefSeq"/>
        </authorList>
    </citation>
    <scope>IDENTIFICATION</scope>
    <source>
        <tissue evidence="14">Fruit stalk</tissue>
    </source>
</reference>
<comment type="subcellular location">
    <subcellularLocation>
        <location evidence="1 8">Membrane</location>
        <topology evidence="1 8">Single-pass type I membrane protein</topology>
    </subcellularLocation>
</comment>
<dbReference type="SMART" id="SM01190">
    <property type="entry name" value="EMP24_GP25L"/>
    <property type="match status" value="1"/>
</dbReference>
<evidence type="ECO:0000256" key="11">
    <source>
        <dbReference type="SAM" id="SignalP"/>
    </source>
</evidence>
<evidence type="ECO:0000256" key="8">
    <source>
        <dbReference type="RuleBase" id="RU003827"/>
    </source>
</evidence>
<keyword evidence="3 8" id="KW-0812">Transmembrane</keyword>
<feature type="domain" description="GOLD" evidence="12">
    <location>
        <begin position="34"/>
        <end position="149"/>
    </location>
</feature>
<feature type="signal peptide" evidence="11">
    <location>
        <begin position="1"/>
        <end position="24"/>
    </location>
</feature>
<keyword evidence="13" id="KW-1185">Reference proteome</keyword>
<evidence type="ECO:0000313" key="14">
    <source>
        <dbReference type="RefSeq" id="XP_022773742.1"/>
    </source>
</evidence>
<dbReference type="InterPro" id="IPR015720">
    <property type="entry name" value="Emp24-like"/>
</dbReference>